<proteinExistence type="predicted"/>
<comment type="caution">
    <text evidence="3">The sequence shown here is derived from an EMBL/GenBank/DDBJ whole genome shotgun (WGS) entry which is preliminary data.</text>
</comment>
<dbReference type="OrthoDB" id="9814399at2"/>
<evidence type="ECO:0000256" key="1">
    <source>
        <dbReference type="SAM" id="SignalP"/>
    </source>
</evidence>
<dbReference type="EMBL" id="VIVL01000013">
    <property type="protein sequence ID" value="TWD76228.1"/>
    <property type="molecule type" value="Genomic_DNA"/>
</dbReference>
<dbReference type="PANTHER" id="PTHR36919">
    <property type="entry name" value="BLR1215 PROTEIN"/>
    <property type="match status" value="1"/>
</dbReference>
<evidence type="ECO:0000259" key="2">
    <source>
        <dbReference type="Pfam" id="PF09917"/>
    </source>
</evidence>
<organism evidence="3 4">
    <name type="scientific">Variovorax beijingensis</name>
    <dbReference type="NCBI Taxonomy" id="2496117"/>
    <lineage>
        <taxon>Bacteria</taxon>
        <taxon>Pseudomonadati</taxon>
        <taxon>Pseudomonadota</taxon>
        <taxon>Betaproteobacteria</taxon>
        <taxon>Burkholderiales</taxon>
        <taxon>Comamonadaceae</taxon>
        <taxon>Variovorax</taxon>
    </lineage>
</organism>
<sequence>MMIIMRHERRPAGGPRALPLLVALAFQGLTAAAALAAMPARADQTSPVGLWKNVNDVSGKPRALIRLTESNGVLQGKIEKVFPAPDQDPNPTCDKCEGANRDAPIVGLVILSGLSKDGDEYAGGQILDPDNGKVYRSTVRLTDNGKKLSVRGYIGVPMLGRSQTWIRQEQGRP</sequence>
<dbReference type="InterPro" id="IPR019223">
    <property type="entry name" value="DUF2147"/>
</dbReference>
<feature type="domain" description="DUF2147" evidence="2">
    <location>
        <begin position="49"/>
        <end position="167"/>
    </location>
</feature>
<dbReference type="Proteomes" id="UP000319722">
    <property type="component" value="Unassembled WGS sequence"/>
</dbReference>
<dbReference type="Pfam" id="PF09917">
    <property type="entry name" value="DUF2147"/>
    <property type="match status" value="1"/>
</dbReference>
<dbReference type="Gene3D" id="2.40.128.520">
    <property type="match status" value="1"/>
</dbReference>
<evidence type="ECO:0000313" key="4">
    <source>
        <dbReference type="Proteomes" id="UP000319722"/>
    </source>
</evidence>
<protein>
    <submittedName>
        <fullName evidence="3">Uncharacterized protein (DUF2147 family)</fullName>
    </submittedName>
</protein>
<evidence type="ECO:0000313" key="3">
    <source>
        <dbReference type="EMBL" id="TWD76228.1"/>
    </source>
</evidence>
<dbReference type="RefSeq" id="WP_145746979.1">
    <property type="nucleotide sequence ID" value="NZ_VIVL01000013.1"/>
</dbReference>
<reference evidence="3 4" key="1">
    <citation type="submission" date="2019-06" db="EMBL/GenBank/DDBJ databases">
        <title>Sorghum-associated microbial communities from plants grown in Nebraska, USA.</title>
        <authorList>
            <person name="Schachtman D."/>
        </authorList>
    </citation>
    <scope>NUCLEOTIDE SEQUENCE [LARGE SCALE GENOMIC DNA]</scope>
    <source>
        <strain evidence="3 4">T529</strain>
    </source>
</reference>
<feature type="signal peptide" evidence="1">
    <location>
        <begin position="1"/>
        <end position="36"/>
    </location>
</feature>
<name>A0A561BBQ6_9BURK</name>
<dbReference type="AlphaFoldDB" id="A0A561BBQ6"/>
<dbReference type="PANTHER" id="PTHR36919:SF3">
    <property type="entry name" value="BLL5882 PROTEIN"/>
    <property type="match status" value="1"/>
</dbReference>
<keyword evidence="1" id="KW-0732">Signal</keyword>
<accession>A0A561BBQ6</accession>
<gene>
    <name evidence="3" type="ORF">FB547_113110</name>
</gene>
<feature type="chain" id="PRO_5021724636" evidence="1">
    <location>
        <begin position="37"/>
        <end position="173"/>
    </location>
</feature>